<dbReference type="EMBL" id="MHBW01000030">
    <property type="protein sequence ID" value="OGY08236.1"/>
    <property type="molecule type" value="Genomic_DNA"/>
</dbReference>
<evidence type="ECO:0000313" key="3">
    <source>
        <dbReference type="Proteomes" id="UP000177967"/>
    </source>
</evidence>
<comment type="caution">
    <text evidence="2">The sequence shown here is derived from an EMBL/GenBank/DDBJ whole genome shotgun (WGS) entry which is preliminary data.</text>
</comment>
<keyword evidence="1" id="KW-0812">Transmembrane</keyword>
<keyword evidence="1" id="KW-1133">Transmembrane helix</keyword>
<gene>
    <name evidence="2" type="ORF">A2782_00460</name>
</gene>
<reference evidence="2 3" key="1">
    <citation type="journal article" date="2016" name="Nat. Commun.">
        <title>Thousands of microbial genomes shed light on interconnected biogeochemical processes in an aquifer system.</title>
        <authorList>
            <person name="Anantharaman K."/>
            <person name="Brown C.T."/>
            <person name="Hug L.A."/>
            <person name="Sharon I."/>
            <person name="Castelle C.J."/>
            <person name="Probst A.J."/>
            <person name="Thomas B.C."/>
            <person name="Singh A."/>
            <person name="Wilkins M.J."/>
            <person name="Karaoz U."/>
            <person name="Brodie E.L."/>
            <person name="Williams K.H."/>
            <person name="Hubbard S.S."/>
            <person name="Banfield J.F."/>
        </authorList>
    </citation>
    <scope>NUCLEOTIDE SEQUENCE [LARGE SCALE GENOMIC DNA]</scope>
</reference>
<accession>A0A1G1UYQ5</accession>
<name>A0A1G1UYQ5_9BACT</name>
<dbReference type="AlphaFoldDB" id="A0A1G1UYQ5"/>
<dbReference type="Proteomes" id="UP000177967">
    <property type="component" value="Unassembled WGS sequence"/>
</dbReference>
<protein>
    <submittedName>
        <fullName evidence="2">Uncharacterized protein</fullName>
    </submittedName>
</protein>
<evidence type="ECO:0000256" key="1">
    <source>
        <dbReference type="SAM" id="Phobius"/>
    </source>
</evidence>
<dbReference type="STRING" id="1797513.A2782_00460"/>
<proteinExistence type="predicted"/>
<keyword evidence="1" id="KW-0472">Membrane</keyword>
<feature type="transmembrane region" description="Helical" evidence="1">
    <location>
        <begin position="12"/>
        <end position="31"/>
    </location>
</feature>
<organism evidence="2 3">
    <name type="scientific">Candidatus Blackburnbacteria bacterium RIFCSPHIGHO2_01_FULL_43_15b</name>
    <dbReference type="NCBI Taxonomy" id="1797513"/>
    <lineage>
        <taxon>Bacteria</taxon>
        <taxon>Candidatus Blackburniibacteriota</taxon>
    </lineage>
</organism>
<evidence type="ECO:0000313" key="2">
    <source>
        <dbReference type="EMBL" id="OGY08236.1"/>
    </source>
</evidence>
<sequence length="214" mass="22867">MKKFFKIHDVGIKELLILGFVVLAVYTAWLHRQVAQNAYQKVSEKVEASIPWVASTVDTCGQECQKEIDKKIAQALATASAGKSTSASKVIAQTTKTSSVTLGSVFSTTNTDWTDVPGSVYIDPAGYGTSQSFSWEASIKIGNGNGEGWVRLFDATNNIAVSGSELSTTSSTYTTIASGNISLWAGNNLYKAQVKSTTSQQVGFASGIVKVVYR</sequence>